<evidence type="ECO:0000313" key="2">
    <source>
        <dbReference type="Proteomes" id="UP000625631"/>
    </source>
</evidence>
<accession>A0ABS0Q419</accession>
<dbReference type="InterPro" id="IPR009097">
    <property type="entry name" value="Cyclic_Pdiesterase"/>
</dbReference>
<sequence length="239" mass="26704">MNLTAHYDAMRQAAVHQLARGEAELDSLLDSPLDTRRGITLLARPPAAVTARIGEMLTDFRRIEPNQYYYPTSDMHVTILSIICCYPGFTLDLIDPTAYQNAVRTIVQSSAPFSIRFAGLTASPGSLIVKGFPVGDGLENLRTAMRRFFRSAGLQHSIDQRYSIQTAHSTVLRFRSPLQNPARLLEKLANYQSYFIGSFEIDAVELVYNDWYQRARNTVLLGRFPLGAPAHPHSFSPAA</sequence>
<reference evidence="1 2" key="1">
    <citation type="submission" date="2020-12" db="EMBL/GenBank/DDBJ databases">
        <title>Hymenobacter sp.</title>
        <authorList>
            <person name="Kim M.K."/>
        </authorList>
    </citation>
    <scope>NUCLEOTIDE SEQUENCE [LARGE SCALE GENOMIC DNA]</scope>
    <source>
        <strain evidence="1 2">BT442</strain>
    </source>
</reference>
<evidence type="ECO:0000313" key="1">
    <source>
        <dbReference type="EMBL" id="MBH8557021.1"/>
    </source>
</evidence>
<name>A0ABS0Q419_9BACT</name>
<dbReference type="Gene3D" id="3.90.1140.10">
    <property type="entry name" value="Cyclic phosphodiesterase"/>
    <property type="match status" value="1"/>
</dbReference>
<dbReference type="SUPFAM" id="SSF55144">
    <property type="entry name" value="LigT-like"/>
    <property type="match status" value="1"/>
</dbReference>
<protein>
    <submittedName>
        <fullName evidence="1">Mutarotase</fullName>
    </submittedName>
</protein>
<comment type="caution">
    <text evidence="1">The sequence shown here is derived from an EMBL/GenBank/DDBJ whole genome shotgun (WGS) entry which is preliminary data.</text>
</comment>
<dbReference type="EMBL" id="JAEDAE010000001">
    <property type="protein sequence ID" value="MBH8557021.1"/>
    <property type="molecule type" value="Genomic_DNA"/>
</dbReference>
<organism evidence="1 2">
    <name type="scientific">Hymenobacter negativus</name>
    <dbReference type="NCBI Taxonomy" id="2795026"/>
    <lineage>
        <taxon>Bacteria</taxon>
        <taxon>Pseudomonadati</taxon>
        <taxon>Bacteroidota</taxon>
        <taxon>Cytophagia</taxon>
        <taxon>Cytophagales</taxon>
        <taxon>Hymenobacteraceae</taxon>
        <taxon>Hymenobacter</taxon>
    </lineage>
</organism>
<keyword evidence="2" id="KW-1185">Reference proteome</keyword>
<dbReference type="Proteomes" id="UP000625631">
    <property type="component" value="Unassembled WGS sequence"/>
</dbReference>
<proteinExistence type="predicted"/>
<dbReference type="RefSeq" id="WP_198074310.1">
    <property type="nucleotide sequence ID" value="NZ_JAEDAE010000001.1"/>
</dbReference>
<gene>
    <name evidence="1" type="ORF">I7X13_03110</name>
</gene>